<keyword evidence="5 9" id="KW-0812">Transmembrane</keyword>
<feature type="transmembrane region" description="Helical" evidence="9">
    <location>
        <begin position="265"/>
        <end position="289"/>
    </location>
</feature>
<accession>A0A0G0ESU9</accession>
<feature type="transmembrane region" description="Helical" evidence="9">
    <location>
        <begin position="130"/>
        <end position="149"/>
    </location>
</feature>
<feature type="transmembrane region" description="Helical" evidence="9">
    <location>
        <begin position="193"/>
        <end position="212"/>
    </location>
</feature>
<evidence type="ECO:0000256" key="6">
    <source>
        <dbReference type="ARBA" id="ARBA00022970"/>
    </source>
</evidence>
<feature type="transmembrane region" description="Helical" evidence="9">
    <location>
        <begin position="20"/>
        <end position="38"/>
    </location>
</feature>
<comment type="caution">
    <text evidence="10">The sequence shown here is derived from an EMBL/GenBank/DDBJ whole genome shotgun (WGS) entry which is preliminary data.</text>
</comment>
<dbReference type="GO" id="GO:0003333">
    <property type="term" value="P:amino acid transmembrane transport"/>
    <property type="evidence" value="ECO:0007669"/>
    <property type="project" value="InterPro"/>
</dbReference>
<dbReference type="PANTHER" id="PTHR46997">
    <property type="entry name" value="LOW AFFINITY TRYPTOPHAN PERMEASE-RELATED"/>
    <property type="match status" value="1"/>
</dbReference>
<keyword evidence="2" id="KW-0813">Transport</keyword>
<evidence type="ECO:0000256" key="9">
    <source>
        <dbReference type="SAM" id="Phobius"/>
    </source>
</evidence>
<feature type="transmembrane region" description="Helical" evidence="9">
    <location>
        <begin position="44"/>
        <end position="64"/>
    </location>
</feature>
<dbReference type="PANTHER" id="PTHR46997:SF2">
    <property type="entry name" value="TYROSINE-SPECIFIC TRANSPORT SYSTEM"/>
    <property type="match status" value="1"/>
</dbReference>
<sequence>MWEKFKINIFSSSNFIRATAILTGTIIGAGMYGIPYAVSKSGFFIGLLMIIILGEVVVILNLAYGEVISRTKGKHQFTGYAEKYLGKKGKMLALFSVLTGLYGGLIAYIIEVGKLLDFLFPLDSITSPFFWSLMFFITVSLAVLLGLKIVSRIDTILSILLLVAFGVLFYLLFPHVQQENLAYSDFRLQNLFFPYGVILFSLGGATILGEVKSVLYDRTKYNKVILVGTIIPIFVYALFTLIVVGVTGINTSDDSIRGLIAVNPFLAQITSVLAIISMSTAFLGLGTIIKDTFNQDFKIPYFFAWILTVFPPFIIFYLGLNSFIMVISLSGAIMAGIEGILIIAMHAKAKKKGQQIPTYDLILPKWLKVFLFAVFILGIVYEVYRVTIGF</sequence>
<dbReference type="EMBL" id="LBQB01000001">
    <property type="protein sequence ID" value="KKP70377.1"/>
    <property type="molecule type" value="Genomic_DNA"/>
</dbReference>
<keyword evidence="7 9" id="KW-1133">Transmembrane helix</keyword>
<evidence type="ECO:0000256" key="8">
    <source>
        <dbReference type="ARBA" id="ARBA00023136"/>
    </source>
</evidence>
<evidence type="ECO:0000313" key="10">
    <source>
        <dbReference type="EMBL" id="KKP70377.1"/>
    </source>
</evidence>
<keyword evidence="4" id="KW-0997">Cell inner membrane</keyword>
<evidence type="ECO:0000256" key="7">
    <source>
        <dbReference type="ARBA" id="ARBA00022989"/>
    </source>
</evidence>
<feature type="transmembrane region" description="Helical" evidence="9">
    <location>
        <begin position="156"/>
        <end position="173"/>
    </location>
</feature>
<protein>
    <submittedName>
        <fullName evidence="10">Aromatic amino acid permease</fullName>
    </submittedName>
</protein>
<proteinExistence type="predicted"/>
<evidence type="ECO:0000256" key="4">
    <source>
        <dbReference type="ARBA" id="ARBA00022519"/>
    </source>
</evidence>
<keyword evidence="3" id="KW-1003">Cell membrane</keyword>
<evidence type="ECO:0000256" key="5">
    <source>
        <dbReference type="ARBA" id="ARBA00022692"/>
    </source>
</evidence>
<evidence type="ECO:0000313" key="11">
    <source>
        <dbReference type="Proteomes" id="UP000034581"/>
    </source>
</evidence>
<organism evidence="10 11">
    <name type="scientific">candidate division CPR3 bacterium GW2011_GWF2_35_18</name>
    <dbReference type="NCBI Taxonomy" id="1618350"/>
    <lineage>
        <taxon>Bacteria</taxon>
        <taxon>Bacteria division CPR3</taxon>
    </lineage>
</organism>
<dbReference type="Pfam" id="PF03222">
    <property type="entry name" value="Trp_Tyr_perm"/>
    <property type="match status" value="1"/>
</dbReference>
<comment type="subcellular location">
    <subcellularLocation>
        <location evidence="1">Cell inner membrane</location>
        <topology evidence="1">Multi-pass membrane protein</topology>
    </subcellularLocation>
</comment>
<dbReference type="STRING" id="1618350.UR67_C0001G0286"/>
<dbReference type="Gene3D" id="1.20.1740.10">
    <property type="entry name" value="Amino acid/polyamine transporter I"/>
    <property type="match status" value="1"/>
</dbReference>
<keyword evidence="8 9" id="KW-0472">Membrane</keyword>
<dbReference type="InterPro" id="IPR018227">
    <property type="entry name" value="Amino_acid_transport_2"/>
</dbReference>
<gene>
    <name evidence="10" type="ORF">UR67_C0001G0286</name>
</gene>
<dbReference type="Proteomes" id="UP000034581">
    <property type="component" value="Unassembled WGS sequence"/>
</dbReference>
<feature type="transmembrane region" description="Helical" evidence="9">
    <location>
        <begin position="366"/>
        <end position="384"/>
    </location>
</feature>
<dbReference type="AlphaFoldDB" id="A0A0G0ESU9"/>
<evidence type="ECO:0000256" key="2">
    <source>
        <dbReference type="ARBA" id="ARBA00022448"/>
    </source>
</evidence>
<dbReference type="InterPro" id="IPR013059">
    <property type="entry name" value="Trp_tyr_transpt"/>
</dbReference>
<reference evidence="10 11" key="1">
    <citation type="journal article" date="2015" name="Nature">
        <title>rRNA introns, odd ribosomes, and small enigmatic genomes across a large radiation of phyla.</title>
        <authorList>
            <person name="Brown C.T."/>
            <person name="Hug L.A."/>
            <person name="Thomas B.C."/>
            <person name="Sharon I."/>
            <person name="Castelle C.J."/>
            <person name="Singh A."/>
            <person name="Wilkins M.J."/>
            <person name="Williams K.H."/>
            <person name="Banfield J.F."/>
        </authorList>
    </citation>
    <scope>NUCLEOTIDE SEQUENCE [LARGE SCALE GENOMIC DNA]</scope>
</reference>
<dbReference type="GO" id="GO:0015173">
    <property type="term" value="F:aromatic amino acid transmembrane transporter activity"/>
    <property type="evidence" value="ECO:0007669"/>
    <property type="project" value="InterPro"/>
</dbReference>
<feature type="transmembrane region" description="Helical" evidence="9">
    <location>
        <begin position="324"/>
        <end position="345"/>
    </location>
</feature>
<feature type="transmembrane region" description="Helical" evidence="9">
    <location>
        <begin position="301"/>
        <end position="318"/>
    </location>
</feature>
<keyword evidence="6" id="KW-0029">Amino-acid transport</keyword>
<evidence type="ECO:0000256" key="3">
    <source>
        <dbReference type="ARBA" id="ARBA00022475"/>
    </source>
</evidence>
<name>A0A0G0ESU9_UNCC3</name>
<feature type="transmembrane region" description="Helical" evidence="9">
    <location>
        <begin position="224"/>
        <end position="245"/>
    </location>
</feature>
<evidence type="ECO:0000256" key="1">
    <source>
        <dbReference type="ARBA" id="ARBA00004429"/>
    </source>
</evidence>
<feature type="transmembrane region" description="Helical" evidence="9">
    <location>
        <begin position="92"/>
        <end position="110"/>
    </location>
</feature>
<dbReference type="GO" id="GO:0005886">
    <property type="term" value="C:plasma membrane"/>
    <property type="evidence" value="ECO:0007669"/>
    <property type="project" value="UniProtKB-SubCell"/>
</dbReference>